<evidence type="ECO:0000256" key="3">
    <source>
        <dbReference type="ARBA" id="ARBA00023015"/>
    </source>
</evidence>
<evidence type="ECO:0000256" key="5">
    <source>
        <dbReference type="ARBA" id="ARBA00023155"/>
    </source>
</evidence>
<evidence type="ECO:0000256" key="2">
    <source>
        <dbReference type="ARBA" id="ARBA00006454"/>
    </source>
</evidence>
<evidence type="ECO:0000256" key="7">
    <source>
        <dbReference type="ARBA" id="ARBA00023242"/>
    </source>
</evidence>
<keyword evidence="6" id="KW-0804">Transcription</keyword>
<dbReference type="KEGG" id="qsa:O6P43_019086"/>
<accession>A0AAD7LI31</accession>
<keyword evidence="7 8" id="KW-0539">Nucleus</keyword>
<evidence type="ECO:0000256" key="6">
    <source>
        <dbReference type="ARBA" id="ARBA00023163"/>
    </source>
</evidence>
<feature type="domain" description="Homeobox" evidence="9">
    <location>
        <begin position="405"/>
        <end position="468"/>
    </location>
</feature>
<gene>
    <name evidence="10" type="ORF">O6P43_019086</name>
</gene>
<dbReference type="SMART" id="SM00574">
    <property type="entry name" value="POX"/>
    <property type="match status" value="1"/>
</dbReference>
<evidence type="ECO:0000259" key="9">
    <source>
        <dbReference type="PROSITE" id="PS50071"/>
    </source>
</evidence>
<evidence type="ECO:0000256" key="1">
    <source>
        <dbReference type="ARBA" id="ARBA00004123"/>
    </source>
</evidence>
<dbReference type="AlphaFoldDB" id="A0AAD7LI31"/>
<evidence type="ECO:0000256" key="4">
    <source>
        <dbReference type="ARBA" id="ARBA00023125"/>
    </source>
</evidence>
<keyword evidence="3" id="KW-0805">Transcription regulation</keyword>
<dbReference type="InterPro" id="IPR001356">
    <property type="entry name" value="HD"/>
</dbReference>
<dbReference type="SUPFAM" id="SSF46689">
    <property type="entry name" value="Homeodomain-like"/>
    <property type="match status" value="1"/>
</dbReference>
<dbReference type="GO" id="GO:0006355">
    <property type="term" value="P:regulation of DNA-templated transcription"/>
    <property type="evidence" value="ECO:0007669"/>
    <property type="project" value="InterPro"/>
</dbReference>
<dbReference type="GO" id="GO:0005634">
    <property type="term" value="C:nucleus"/>
    <property type="evidence" value="ECO:0007669"/>
    <property type="project" value="UniProtKB-SubCell"/>
</dbReference>
<protein>
    <submittedName>
        <fullName evidence="10">BEL1-like homeodomain protein</fullName>
    </submittedName>
</protein>
<dbReference type="Pfam" id="PF07526">
    <property type="entry name" value="POX"/>
    <property type="match status" value="1"/>
</dbReference>
<proteinExistence type="inferred from homology"/>
<dbReference type="PROSITE" id="PS50071">
    <property type="entry name" value="HOMEOBOX_2"/>
    <property type="match status" value="1"/>
</dbReference>
<comment type="caution">
    <text evidence="10">The sequence shown here is derived from an EMBL/GenBank/DDBJ whole genome shotgun (WGS) entry which is preliminary data.</text>
</comment>
<comment type="similarity">
    <text evidence="2">Belongs to the TALE/BELL homeobox family.</text>
</comment>
<dbReference type="Gene3D" id="1.10.10.60">
    <property type="entry name" value="Homeodomain-like"/>
    <property type="match status" value="1"/>
</dbReference>
<name>A0AAD7LI31_QUISA</name>
<comment type="subcellular location">
    <subcellularLocation>
        <location evidence="1 8">Nucleus</location>
    </subcellularLocation>
</comment>
<dbReference type="Proteomes" id="UP001163823">
    <property type="component" value="Chromosome 8"/>
</dbReference>
<dbReference type="InterPro" id="IPR009057">
    <property type="entry name" value="Homeodomain-like_sf"/>
</dbReference>
<dbReference type="EMBL" id="JARAOO010000008">
    <property type="protein sequence ID" value="KAJ7958343.1"/>
    <property type="molecule type" value="Genomic_DNA"/>
</dbReference>
<dbReference type="InterPro" id="IPR050224">
    <property type="entry name" value="TALE_homeobox"/>
</dbReference>
<dbReference type="SMART" id="SM00389">
    <property type="entry name" value="HOX"/>
    <property type="match status" value="1"/>
</dbReference>
<keyword evidence="11" id="KW-1185">Reference proteome</keyword>
<feature type="DNA-binding region" description="Homeobox" evidence="8">
    <location>
        <begin position="407"/>
        <end position="469"/>
    </location>
</feature>
<dbReference type="CDD" id="cd00086">
    <property type="entry name" value="homeodomain"/>
    <property type="match status" value="1"/>
</dbReference>
<reference evidence="10" key="1">
    <citation type="journal article" date="2023" name="Science">
        <title>Elucidation of the pathway for biosynthesis of saponin adjuvants from the soapbark tree.</title>
        <authorList>
            <person name="Reed J."/>
            <person name="Orme A."/>
            <person name="El-Demerdash A."/>
            <person name="Owen C."/>
            <person name="Martin L.B.B."/>
            <person name="Misra R.C."/>
            <person name="Kikuchi S."/>
            <person name="Rejzek M."/>
            <person name="Martin A.C."/>
            <person name="Harkess A."/>
            <person name="Leebens-Mack J."/>
            <person name="Louveau T."/>
            <person name="Stephenson M.J."/>
            <person name="Osbourn A."/>
        </authorList>
    </citation>
    <scope>NUCLEOTIDE SEQUENCE</scope>
    <source>
        <strain evidence="10">S10</strain>
    </source>
</reference>
<organism evidence="10 11">
    <name type="scientific">Quillaja saponaria</name>
    <name type="common">Soap bark tree</name>
    <dbReference type="NCBI Taxonomy" id="32244"/>
    <lineage>
        <taxon>Eukaryota</taxon>
        <taxon>Viridiplantae</taxon>
        <taxon>Streptophyta</taxon>
        <taxon>Embryophyta</taxon>
        <taxon>Tracheophyta</taxon>
        <taxon>Spermatophyta</taxon>
        <taxon>Magnoliopsida</taxon>
        <taxon>eudicotyledons</taxon>
        <taxon>Gunneridae</taxon>
        <taxon>Pentapetalae</taxon>
        <taxon>rosids</taxon>
        <taxon>fabids</taxon>
        <taxon>Fabales</taxon>
        <taxon>Quillajaceae</taxon>
        <taxon>Quillaja</taxon>
    </lineage>
</organism>
<evidence type="ECO:0000313" key="11">
    <source>
        <dbReference type="Proteomes" id="UP001163823"/>
    </source>
</evidence>
<dbReference type="Pfam" id="PF05920">
    <property type="entry name" value="Homeobox_KN"/>
    <property type="match status" value="1"/>
</dbReference>
<keyword evidence="5 8" id="KW-0371">Homeobox</keyword>
<evidence type="ECO:0000256" key="8">
    <source>
        <dbReference type="PROSITE-ProRule" id="PRU00108"/>
    </source>
</evidence>
<dbReference type="InterPro" id="IPR006563">
    <property type="entry name" value="POX_dom"/>
</dbReference>
<dbReference type="InterPro" id="IPR008422">
    <property type="entry name" value="KN_HD"/>
</dbReference>
<sequence length="483" mass="54192">MMENDRFNIPGDMVFQNSVSIEGILPPSAQDSLVQSDSFDLNDQNHYTDRISMIVQRQSVNNFHADFHSTNPVNIDDCNSLVSLLGRNVVRDDSLVTSCPMANTEFQEQLAGGTPISAASLAFLAAKIGLQENLEKSEVLSAPVYPLELLGTYMSNSCPNASNSLSATSGGCGYEEVLDRCSGVSCSDVTLRCLDGTRSSLEQTSSDSREVSIRFGSNRHEFSQVILGSRYLQGIQEILAQVANYSLENMEDINLSTAGIRIGGNTLNTSFLAKKRTLATSPSADTTFEVQTESTLQRRAVEARKNQLLTLLQLVDDHYNQCLNEVHTVVSAFHAAAELDPRIHAHFALHTVSYLYKDLRERISNYILATGANLTNSCLEEKERCIDTSFIQKQWALQQLKRKDHQLWRPQRGLPERSVSVLRAWMFQNFLHPYPKDAEKHLLAVKSGLTRSQVSNWFINARVRLWKPMIEEMYAEMNRRKSL</sequence>
<evidence type="ECO:0000313" key="10">
    <source>
        <dbReference type="EMBL" id="KAJ7958343.1"/>
    </source>
</evidence>
<dbReference type="GO" id="GO:0003677">
    <property type="term" value="F:DNA binding"/>
    <property type="evidence" value="ECO:0007669"/>
    <property type="project" value="UniProtKB-UniRule"/>
</dbReference>
<keyword evidence="4 8" id="KW-0238">DNA-binding</keyword>
<dbReference type="PANTHER" id="PTHR11850">
    <property type="entry name" value="HOMEOBOX PROTEIN TRANSCRIPTION FACTORS"/>
    <property type="match status" value="1"/>
</dbReference>